<evidence type="ECO:0000256" key="10">
    <source>
        <dbReference type="ARBA" id="ARBA00023002"/>
    </source>
</evidence>
<keyword evidence="12 14" id="KW-0472">Membrane</keyword>
<evidence type="ECO:0000256" key="1">
    <source>
        <dbReference type="ARBA" id="ARBA00004651"/>
    </source>
</evidence>
<protein>
    <recommendedName>
        <fullName evidence="4 14">Protoporphyrinogen IX oxidase</fullName>
        <ecNumber evidence="14">1.3.99.-</ecNumber>
    </recommendedName>
</protein>
<proteinExistence type="inferred from homology"/>
<evidence type="ECO:0000256" key="6">
    <source>
        <dbReference type="ARBA" id="ARBA00022617"/>
    </source>
</evidence>
<dbReference type="AlphaFoldDB" id="A0A0F6YKT0"/>
<evidence type="ECO:0000256" key="9">
    <source>
        <dbReference type="ARBA" id="ARBA00022989"/>
    </source>
</evidence>
<evidence type="ECO:0000256" key="13">
    <source>
        <dbReference type="ARBA" id="ARBA00048390"/>
    </source>
</evidence>
<dbReference type="Pfam" id="PF03653">
    <property type="entry name" value="UPF0093"/>
    <property type="match status" value="1"/>
</dbReference>
<keyword evidence="8 14" id="KW-0479">Metal-binding</keyword>
<feature type="transmembrane region" description="Helical" evidence="15">
    <location>
        <begin position="86"/>
        <end position="105"/>
    </location>
</feature>
<feature type="transmembrane region" description="Helical" evidence="15">
    <location>
        <begin position="52"/>
        <end position="74"/>
    </location>
</feature>
<reference evidence="16 17" key="1">
    <citation type="submission" date="2015-03" db="EMBL/GenBank/DDBJ databases">
        <title>Genome assembly of Sandaracinus amylolyticus DSM 53668.</title>
        <authorList>
            <person name="Sharma G."/>
            <person name="Subramanian S."/>
        </authorList>
    </citation>
    <scope>NUCLEOTIDE SEQUENCE [LARGE SCALE GENOMIC DNA]</scope>
    <source>
        <strain evidence="16 17">DSM 53668</strain>
    </source>
</reference>
<dbReference type="GO" id="GO:0046872">
    <property type="term" value="F:metal ion binding"/>
    <property type="evidence" value="ECO:0007669"/>
    <property type="project" value="UniProtKB-UniRule"/>
</dbReference>
<evidence type="ECO:0000256" key="2">
    <source>
        <dbReference type="ARBA" id="ARBA00005073"/>
    </source>
</evidence>
<dbReference type="STRING" id="927083.DB32_004715"/>
<keyword evidence="9 15" id="KW-1133">Transmembrane helix</keyword>
<comment type="pathway">
    <text evidence="2 14">Porphyrin-containing compound metabolism; protoporphyrin-IX biosynthesis; protoporphyrin-IX from protoporphyrinogen-IX: step 1/1.</text>
</comment>
<accession>A0A0F6YKT0</accession>
<dbReference type="GO" id="GO:0070818">
    <property type="term" value="F:protoporphyrinogen oxidase activity"/>
    <property type="evidence" value="ECO:0007669"/>
    <property type="project" value="UniProtKB-UniRule"/>
</dbReference>
<keyword evidence="10" id="KW-0560">Oxidoreductase</keyword>
<evidence type="ECO:0000313" key="16">
    <source>
        <dbReference type="EMBL" id="AKF07566.1"/>
    </source>
</evidence>
<evidence type="ECO:0000256" key="5">
    <source>
        <dbReference type="ARBA" id="ARBA00022475"/>
    </source>
</evidence>
<keyword evidence="7 15" id="KW-0812">Transmembrane</keyword>
<dbReference type="EMBL" id="CP011125">
    <property type="protein sequence ID" value="AKF07566.1"/>
    <property type="molecule type" value="Genomic_DNA"/>
</dbReference>
<keyword evidence="6 14" id="KW-0349">Heme</keyword>
<dbReference type="PANTHER" id="PTHR40255">
    <property type="entry name" value="UPF0093 MEMBRANE PROTEIN SLR1790"/>
    <property type="match status" value="1"/>
</dbReference>
<name>A0A0F6YKT0_9BACT</name>
<dbReference type="GO" id="GO:0005886">
    <property type="term" value="C:plasma membrane"/>
    <property type="evidence" value="ECO:0007669"/>
    <property type="project" value="UniProtKB-SubCell"/>
</dbReference>
<evidence type="ECO:0000256" key="14">
    <source>
        <dbReference type="PIRNR" id="PIRNR004638"/>
    </source>
</evidence>
<dbReference type="UniPathway" id="UPA00251">
    <property type="reaction ID" value="UER00324"/>
</dbReference>
<evidence type="ECO:0000256" key="12">
    <source>
        <dbReference type="ARBA" id="ARBA00023136"/>
    </source>
</evidence>
<dbReference type="PIRSF" id="PIRSF004638">
    <property type="entry name" value="UCP004638"/>
    <property type="match status" value="1"/>
</dbReference>
<evidence type="ECO:0000256" key="7">
    <source>
        <dbReference type="ARBA" id="ARBA00022692"/>
    </source>
</evidence>
<keyword evidence="11 14" id="KW-0408">Iron</keyword>
<dbReference type="EC" id="1.3.99.-" evidence="14"/>
<comment type="similarity">
    <text evidence="3 14">Belongs to the HemJ family.</text>
</comment>
<organism evidence="16 17">
    <name type="scientific">Sandaracinus amylolyticus</name>
    <dbReference type="NCBI Taxonomy" id="927083"/>
    <lineage>
        <taxon>Bacteria</taxon>
        <taxon>Pseudomonadati</taxon>
        <taxon>Myxococcota</taxon>
        <taxon>Polyangia</taxon>
        <taxon>Polyangiales</taxon>
        <taxon>Sandaracinaceae</taxon>
        <taxon>Sandaracinus</taxon>
    </lineage>
</organism>
<evidence type="ECO:0000256" key="4">
    <source>
        <dbReference type="ARBA" id="ARBA00017504"/>
    </source>
</evidence>
<dbReference type="Proteomes" id="UP000034883">
    <property type="component" value="Chromosome"/>
</dbReference>
<dbReference type="InterPro" id="IPR005265">
    <property type="entry name" value="HemJ-like"/>
</dbReference>
<evidence type="ECO:0000256" key="8">
    <source>
        <dbReference type="ARBA" id="ARBA00022723"/>
    </source>
</evidence>
<keyword evidence="5 14" id="KW-1003">Cell membrane</keyword>
<dbReference type="KEGG" id="samy:DB32_004715"/>
<comment type="cofactor">
    <cofactor evidence="14">
        <name>heme b</name>
        <dbReference type="ChEBI" id="CHEBI:60344"/>
    </cofactor>
    <text evidence="14">Binds 1 heme b (iron(II)-protoporphyrin IX) group per subunit.</text>
</comment>
<evidence type="ECO:0000313" key="17">
    <source>
        <dbReference type="Proteomes" id="UP000034883"/>
    </source>
</evidence>
<gene>
    <name evidence="16" type="ORF">DB32_004715</name>
</gene>
<dbReference type="OrthoDB" id="9800824at2"/>
<keyword evidence="17" id="KW-1185">Reference proteome</keyword>
<dbReference type="GO" id="GO:0006782">
    <property type="term" value="P:protoporphyrinogen IX biosynthetic process"/>
    <property type="evidence" value="ECO:0007669"/>
    <property type="project" value="UniProtKB-UniRule"/>
</dbReference>
<evidence type="ECO:0000256" key="11">
    <source>
        <dbReference type="ARBA" id="ARBA00023004"/>
    </source>
</evidence>
<evidence type="ECO:0000256" key="15">
    <source>
        <dbReference type="SAM" id="Phobius"/>
    </source>
</evidence>
<dbReference type="RefSeq" id="WP_053234809.1">
    <property type="nucleotide sequence ID" value="NZ_CP011125.1"/>
</dbReference>
<evidence type="ECO:0000256" key="3">
    <source>
        <dbReference type="ARBA" id="ARBA00006501"/>
    </source>
</evidence>
<comment type="subcellular location">
    <subcellularLocation>
        <location evidence="1">Cell membrane</location>
        <topology evidence="1">Multi-pass membrane protein</topology>
    </subcellularLocation>
</comment>
<dbReference type="PANTHER" id="PTHR40255:SF1">
    <property type="entry name" value="PROTOPORPHYRINOGEN IX OXIDASE"/>
    <property type="match status" value="1"/>
</dbReference>
<sequence>MLREISLVLHIVGVLLWIGGSASAAWTAAQLALVSSAEQRKEGLLAVRRALLAIVTPGLLLAWAGGLTMFFTALDVYSRAGWMHGKLTIGIVVAALHGVLVARVRKGASGEREVSQGFFGGVAMTIVVLAAVVVALVIFRPGS</sequence>
<feature type="transmembrane region" description="Helical" evidence="15">
    <location>
        <begin position="117"/>
        <end position="139"/>
    </location>
</feature>
<comment type="function">
    <text evidence="14">Catalyzes the oxidation of protoporphyrinogen IX to protoporphyrin IX.</text>
</comment>
<comment type="catalytic activity">
    <reaction evidence="13 14">
        <text>protoporphyrinogen IX + 3 A = protoporphyrin IX + 3 AH2</text>
        <dbReference type="Rhea" id="RHEA:62000"/>
        <dbReference type="ChEBI" id="CHEBI:13193"/>
        <dbReference type="ChEBI" id="CHEBI:17499"/>
        <dbReference type="ChEBI" id="CHEBI:57306"/>
        <dbReference type="ChEBI" id="CHEBI:57307"/>
    </reaction>
</comment>